<dbReference type="InterPro" id="IPR051783">
    <property type="entry name" value="NAD(P)-dependent_oxidoreduct"/>
</dbReference>
<dbReference type="Pfam" id="PF01370">
    <property type="entry name" value="Epimerase"/>
    <property type="match status" value="1"/>
</dbReference>
<dbReference type="GO" id="GO:0005737">
    <property type="term" value="C:cytoplasm"/>
    <property type="evidence" value="ECO:0007669"/>
    <property type="project" value="TreeGrafter"/>
</dbReference>
<dbReference type="InterPro" id="IPR036291">
    <property type="entry name" value="NAD(P)-bd_dom_sf"/>
</dbReference>
<reference evidence="2 3" key="1">
    <citation type="submission" date="2019-02" db="EMBL/GenBank/DDBJ databases">
        <title>Deep-cultivation of Planctomycetes and their phenomic and genomic characterization uncovers novel biology.</title>
        <authorList>
            <person name="Wiegand S."/>
            <person name="Jogler M."/>
            <person name="Boedeker C."/>
            <person name="Pinto D."/>
            <person name="Vollmers J."/>
            <person name="Rivas-Marin E."/>
            <person name="Kohn T."/>
            <person name="Peeters S.H."/>
            <person name="Heuer A."/>
            <person name="Rast P."/>
            <person name="Oberbeckmann S."/>
            <person name="Bunk B."/>
            <person name="Jeske O."/>
            <person name="Meyerdierks A."/>
            <person name="Storesund J.E."/>
            <person name="Kallscheuer N."/>
            <person name="Luecker S."/>
            <person name="Lage O.M."/>
            <person name="Pohl T."/>
            <person name="Merkel B.J."/>
            <person name="Hornburger P."/>
            <person name="Mueller R.-W."/>
            <person name="Bruemmer F."/>
            <person name="Labrenz M."/>
            <person name="Spormann A.M."/>
            <person name="Op den Camp H."/>
            <person name="Overmann J."/>
            <person name="Amann R."/>
            <person name="Jetten M.S.M."/>
            <person name="Mascher T."/>
            <person name="Medema M.H."/>
            <person name="Devos D.P."/>
            <person name="Kaster A.-K."/>
            <person name="Ovreas L."/>
            <person name="Rohde M."/>
            <person name="Galperin M.Y."/>
            <person name="Jogler C."/>
        </authorList>
    </citation>
    <scope>NUCLEOTIDE SEQUENCE [LARGE SCALE GENOMIC DNA]</scope>
    <source>
        <strain evidence="2 3">FF011L</strain>
    </source>
</reference>
<accession>A0A517MMH5</accession>
<sequence length="335" mass="36509">MRLLITGANGFLGRKTVEAALHAGHRVRALVRPASSTDSLPANSNLEVVRVDLRTAHELPAILSEIDAVIHLAAGVVGADMDRFVATVVTTENLLKAVKLSKIQKFVHISSFSVYNFGEARKVLTEDSPVLDQSSGLYSRDGYAIAKVWQERIIREAHAVGDWDLCVIRPGFIWGKGNLDLAGLGFAVGPIFFRVSGGKHLPLTYVENAATAIIKAAERKESGGTTLNLIDSPGESGRAYLTAQRRAASAPQFIIPLPYFIGISAARLAKFGSWLFFGKDGKLPGILIASRFEARFKPLRFPNDRIRQTLNWAPAVTFEAALRKAFREETNDGLS</sequence>
<dbReference type="GO" id="GO:0004029">
    <property type="term" value="F:aldehyde dehydrogenase (NAD+) activity"/>
    <property type="evidence" value="ECO:0007669"/>
    <property type="project" value="TreeGrafter"/>
</dbReference>
<dbReference type="Gene3D" id="3.40.50.720">
    <property type="entry name" value="NAD(P)-binding Rossmann-like Domain"/>
    <property type="match status" value="1"/>
</dbReference>
<evidence type="ECO:0000259" key="1">
    <source>
        <dbReference type="Pfam" id="PF01370"/>
    </source>
</evidence>
<dbReference type="RefSeq" id="WP_145354280.1">
    <property type="nucleotide sequence ID" value="NZ_CP036262.1"/>
</dbReference>
<dbReference type="GO" id="GO:0016853">
    <property type="term" value="F:isomerase activity"/>
    <property type="evidence" value="ECO:0007669"/>
    <property type="project" value="UniProtKB-KW"/>
</dbReference>
<dbReference type="PANTHER" id="PTHR48079:SF6">
    <property type="entry name" value="NAD(P)-BINDING DOMAIN-CONTAINING PROTEIN-RELATED"/>
    <property type="match status" value="1"/>
</dbReference>
<dbReference type="SUPFAM" id="SSF51735">
    <property type="entry name" value="NAD(P)-binding Rossmann-fold domains"/>
    <property type="match status" value="1"/>
</dbReference>
<dbReference type="InterPro" id="IPR001509">
    <property type="entry name" value="Epimerase_deHydtase"/>
</dbReference>
<dbReference type="KEGG" id="rml:FF011L_48870"/>
<name>A0A517MMH5_9BACT</name>
<dbReference type="PANTHER" id="PTHR48079">
    <property type="entry name" value="PROTEIN YEEZ"/>
    <property type="match status" value="1"/>
</dbReference>
<keyword evidence="3" id="KW-1185">Reference proteome</keyword>
<dbReference type="Proteomes" id="UP000320672">
    <property type="component" value="Chromosome"/>
</dbReference>
<dbReference type="OrthoDB" id="9811425at2"/>
<protein>
    <submittedName>
        <fullName evidence="2">3 beta-hydroxysteroid dehydrogenase/Delta 5--&gt;4-isomerase</fullName>
    </submittedName>
</protein>
<feature type="domain" description="NAD-dependent epimerase/dehydratase" evidence="1">
    <location>
        <begin position="4"/>
        <end position="224"/>
    </location>
</feature>
<evidence type="ECO:0000313" key="2">
    <source>
        <dbReference type="EMBL" id="QDS96083.1"/>
    </source>
</evidence>
<organism evidence="2 3">
    <name type="scientific">Roseimaritima multifibrata</name>
    <dbReference type="NCBI Taxonomy" id="1930274"/>
    <lineage>
        <taxon>Bacteria</taxon>
        <taxon>Pseudomonadati</taxon>
        <taxon>Planctomycetota</taxon>
        <taxon>Planctomycetia</taxon>
        <taxon>Pirellulales</taxon>
        <taxon>Pirellulaceae</taxon>
        <taxon>Roseimaritima</taxon>
    </lineage>
</organism>
<dbReference type="EMBL" id="CP036262">
    <property type="protein sequence ID" value="QDS96083.1"/>
    <property type="molecule type" value="Genomic_DNA"/>
</dbReference>
<proteinExistence type="predicted"/>
<evidence type="ECO:0000313" key="3">
    <source>
        <dbReference type="Proteomes" id="UP000320672"/>
    </source>
</evidence>
<dbReference type="AlphaFoldDB" id="A0A517MMH5"/>
<keyword evidence="2" id="KW-0413">Isomerase</keyword>
<gene>
    <name evidence="2" type="ORF">FF011L_48870</name>
</gene>